<evidence type="ECO:0000259" key="2">
    <source>
        <dbReference type="Pfam" id="PF20938"/>
    </source>
</evidence>
<dbReference type="PANTHER" id="PTHR35339">
    <property type="entry name" value="LINALOOL DEHYDRATASE_ISOMERASE DOMAIN-CONTAINING PROTEIN"/>
    <property type="match status" value="1"/>
</dbReference>
<dbReference type="InterPro" id="IPR049237">
    <property type="entry name" value="DUF2264_C"/>
</dbReference>
<evidence type="ECO:0000313" key="4">
    <source>
        <dbReference type="Proteomes" id="UP000198935"/>
    </source>
</evidence>
<dbReference type="STRING" id="1503961.SAMN05421736_11740"/>
<sequence>MNDVASSIRSNPLRTRDDVALLFHQLSSPLKKYFTASRSRIHLGETNVHYGLNIAGMEAFSRVLWGLIPLTAGGQDSELWIDYLEGIRSGTDPSHEAYWGKISGTDQRMVEMAAFGYGLALVPEKIWEPLRPQERQNLYNWLNQINSFQLVNNNWQFFRILVNIGLAAVGMPYDQEKQQEAFDRIESYYLGDGWYSDGNNPQLDYYIPFAFHFYGLLYANIMREKDPERSQVYMDRAALFAKDFPYWFAADGSALPFGRSLTYRFAQAAFWGALALARVEALDWGVVKGMVLRHLRWWMQQPIFTGDGVLTIGYAYPNLMMAENYNSPGSPYWALKTLAVLALPEDHPLWMSAEQPLPDLEKIKYFSHPKMMICRNEEQSHVYALTSGQHMNSIHGQNDAKYAKFAYSNQFGFSIQKGLYGDGQIGGDSMLFLSEKDGYFRGRKQCEAAAWQSGALYSRWKPWRDVTVETWLVPVNEWHIRLHRIDSKRKLDTMEGGFSVPLEKYGQHSLPLNDISCTRLQAASGIAAVFPWGTSGVVNLLGDRTEQLVTADPNTNVLHASPAYIPALKGAVEQGVTWYGTAVFAHAGTGDVHEKWSAAPQLFMREESLPQTAEKIPVFSEASGKTMELLPVKKWAIIHNRECVMEITPNRSCN</sequence>
<dbReference type="Pfam" id="PF20938">
    <property type="entry name" value="DUF2264_C"/>
    <property type="match status" value="1"/>
</dbReference>
<gene>
    <name evidence="3" type="ORF">SAMN05421736_11740</name>
</gene>
<protein>
    <recommendedName>
        <fullName evidence="5">DUF2264 domain-containing protein</fullName>
    </recommendedName>
</protein>
<evidence type="ECO:0000259" key="1">
    <source>
        <dbReference type="Pfam" id="PF10022"/>
    </source>
</evidence>
<reference evidence="4" key="1">
    <citation type="submission" date="2016-10" db="EMBL/GenBank/DDBJ databases">
        <authorList>
            <person name="Varghese N."/>
            <person name="Submissions S."/>
        </authorList>
    </citation>
    <scope>NUCLEOTIDE SEQUENCE [LARGE SCALE GENOMIC DNA]</scope>
    <source>
        <strain evidence="4">SP</strain>
    </source>
</reference>
<dbReference type="Pfam" id="PF10022">
    <property type="entry name" value="DUF2264"/>
    <property type="match status" value="1"/>
</dbReference>
<feature type="domain" description="DUF2264" evidence="1">
    <location>
        <begin position="15"/>
        <end position="357"/>
    </location>
</feature>
<proteinExistence type="predicted"/>
<evidence type="ECO:0008006" key="5">
    <source>
        <dbReference type="Google" id="ProtNLM"/>
    </source>
</evidence>
<organism evidence="3 4">
    <name type="scientific">Evansella caseinilytica</name>
    <dbReference type="NCBI Taxonomy" id="1503961"/>
    <lineage>
        <taxon>Bacteria</taxon>
        <taxon>Bacillati</taxon>
        <taxon>Bacillota</taxon>
        <taxon>Bacilli</taxon>
        <taxon>Bacillales</taxon>
        <taxon>Bacillaceae</taxon>
        <taxon>Evansella</taxon>
    </lineage>
</organism>
<evidence type="ECO:0000313" key="3">
    <source>
        <dbReference type="EMBL" id="SDZ56002.1"/>
    </source>
</evidence>
<feature type="domain" description="DUF2264" evidence="2">
    <location>
        <begin position="362"/>
        <end position="598"/>
    </location>
</feature>
<dbReference type="PANTHER" id="PTHR35339:SF4">
    <property type="entry name" value="LINALOOL DEHYDRATASE_ISOMERASE DOMAIN-CONTAINING PROTEIN"/>
    <property type="match status" value="1"/>
</dbReference>
<accession>A0A1H3U0Y4</accession>
<name>A0A1H3U0Y4_9BACI</name>
<dbReference type="EMBL" id="FNPI01000017">
    <property type="protein sequence ID" value="SDZ56002.1"/>
    <property type="molecule type" value="Genomic_DNA"/>
</dbReference>
<dbReference type="Proteomes" id="UP000198935">
    <property type="component" value="Unassembled WGS sequence"/>
</dbReference>
<dbReference type="InterPro" id="IPR016624">
    <property type="entry name" value="UCP014753"/>
</dbReference>
<dbReference type="PIRSF" id="PIRSF014753">
    <property type="entry name" value="UCP014753"/>
    <property type="match status" value="1"/>
</dbReference>
<dbReference type="AlphaFoldDB" id="A0A1H3U0Y4"/>
<dbReference type="InterPro" id="IPR049349">
    <property type="entry name" value="DUF2264_N"/>
</dbReference>
<dbReference type="OrthoDB" id="9813465at2"/>
<keyword evidence="4" id="KW-1185">Reference proteome</keyword>